<protein>
    <submittedName>
        <fullName evidence="3">Uncharacterized protein LOC100577351 isoform X1</fullName>
    </submittedName>
</protein>
<dbReference type="PANTHER" id="PTHR21615">
    <property type="entry name" value="CYCLIN N-TERMINAL DOMAIN-CONTAINING PROTEIN 1"/>
    <property type="match status" value="1"/>
</dbReference>
<dbReference type="AlphaFoldDB" id="A0A7M7LRP0"/>
<sequence length="303" mass="34852">MDLDTAYIEPLIDDWLEGLKSYVKQQENLIKAKDEFYMPFIGNCYIQNCISLLILAIPLPIVKAIFKITEHLDLGPNTKYITIHLYDKFICNYFWEIYRNADQTESSWSQICKKISSQSKLYLMSCLQLANKMDSHFNTLKISQVLSILRCIDKKSKYTHNIIFSSEYKVFKTVGFRMPFCTPLNCIEVLLAATGLKENPNMQELTINLLDLVYLQREKFYSHLQCLIQGHIARTEQEKRSLMTLESNILLLGASVVLCGTFISCVDNGTAKVIASKLSELIDIKVDDIWDMANILLIMAIQE</sequence>
<proteinExistence type="predicted"/>
<gene>
    <name evidence="1" type="primary">100577351</name>
    <name evidence="3" type="synonym">LOC100577351</name>
</gene>
<dbReference type="GO" id="GO:0007131">
    <property type="term" value="P:reciprocal meiotic recombination"/>
    <property type="evidence" value="ECO:0007669"/>
    <property type="project" value="TreeGrafter"/>
</dbReference>
<evidence type="ECO:0000313" key="3">
    <source>
        <dbReference type="RefSeq" id="XP_006564732.1"/>
    </source>
</evidence>
<organism evidence="1">
    <name type="scientific">Apis mellifera</name>
    <name type="common">Honeybee</name>
    <dbReference type="NCBI Taxonomy" id="7460"/>
    <lineage>
        <taxon>Eukaryota</taxon>
        <taxon>Metazoa</taxon>
        <taxon>Ecdysozoa</taxon>
        <taxon>Arthropoda</taxon>
        <taxon>Hexapoda</taxon>
        <taxon>Insecta</taxon>
        <taxon>Pterygota</taxon>
        <taxon>Neoptera</taxon>
        <taxon>Endopterygota</taxon>
        <taxon>Hymenoptera</taxon>
        <taxon>Apocrita</taxon>
        <taxon>Aculeata</taxon>
        <taxon>Apoidea</taxon>
        <taxon>Anthophila</taxon>
        <taxon>Apidae</taxon>
        <taxon>Apis</taxon>
    </lineage>
</organism>
<dbReference type="SUPFAM" id="SSF47954">
    <property type="entry name" value="Cyclin-like"/>
    <property type="match status" value="1"/>
</dbReference>
<dbReference type="PANTHER" id="PTHR21615:SF2">
    <property type="entry name" value="CYCLIN N-TERMINAL DOMAIN-CONTAINING PROTEIN 1"/>
    <property type="match status" value="1"/>
</dbReference>
<evidence type="ECO:0000313" key="2">
    <source>
        <dbReference type="Proteomes" id="UP000005203"/>
    </source>
</evidence>
<name>A0A7M7LRP0_APIME</name>
<accession>A0A7M7LRP0</accession>
<dbReference type="Gene3D" id="1.10.472.10">
    <property type="entry name" value="Cyclin-like"/>
    <property type="match status" value="1"/>
</dbReference>
<dbReference type="KEGG" id="ame:100577351"/>
<dbReference type="RefSeq" id="XP_006564732.1">
    <property type="nucleotide sequence ID" value="XM_006564669.3"/>
</dbReference>
<dbReference type="InterPro" id="IPR036915">
    <property type="entry name" value="Cyclin-like_sf"/>
</dbReference>
<reference evidence="3" key="2">
    <citation type="submission" date="2025-04" db="UniProtKB">
        <authorList>
            <consortium name="RefSeq"/>
        </authorList>
    </citation>
    <scope>IDENTIFICATION</scope>
    <source>
        <strain evidence="3">DH4</strain>
        <tissue evidence="3">Whole body</tissue>
    </source>
</reference>
<reference evidence="1" key="1">
    <citation type="submission" date="2021-01" db="UniProtKB">
        <authorList>
            <consortium name="EnsemblMetazoa"/>
        </authorList>
    </citation>
    <scope>IDENTIFICATION</scope>
    <source>
        <strain evidence="1">DH4</strain>
    </source>
</reference>
<dbReference type="GO" id="GO:0035861">
    <property type="term" value="C:site of double-strand break"/>
    <property type="evidence" value="ECO:0007669"/>
    <property type="project" value="TreeGrafter"/>
</dbReference>
<keyword evidence="2" id="KW-1185">Reference proteome</keyword>
<dbReference type="EnsemblMetazoa" id="XM_006564669">
    <property type="protein sequence ID" value="XP_006564732"/>
    <property type="gene ID" value="LOC100577351"/>
</dbReference>
<accession>A0A8B6Z3U4</accession>
<dbReference type="OrthoDB" id="9983043at2759"/>
<dbReference type="Proteomes" id="UP000005203">
    <property type="component" value="Linkage group LG8"/>
</dbReference>
<dbReference type="GeneID" id="100577351"/>
<evidence type="ECO:0000313" key="1">
    <source>
        <dbReference type="EnsemblMetazoa" id="XP_006564732"/>
    </source>
</evidence>